<dbReference type="InterPro" id="IPR002213">
    <property type="entry name" value="UDP_glucos_trans"/>
</dbReference>
<evidence type="ECO:0000313" key="3">
    <source>
        <dbReference type="EMBL" id="RSH91524.1"/>
    </source>
</evidence>
<feature type="compositionally biased region" description="Polar residues" evidence="2">
    <location>
        <begin position="654"/>
        <end position="666"/>
    </location>
</feature>
<dbReference type="CDD" id="cd03784">
    <property type="entry name" value="GT1_Gtf-like"/>
    <property type="match status" value="1"/>
</dbReference>
<dbReference type="SUPFAM" id="SSF53756">
    <property type="entry name" value="UDP-Glycosyltransferase/glycogen phosphorylase"/>
    <property type="match status" value="1"/>
</dbReference>
<keyword evidence="1" id="KW-0808">Transferase</keyword>
<sequence length="803" mass="85736">MGAEDAPAYTRREAPSSEHQADFPPAYEPGARAQPPPPPPDDSKGGSTGGSFGLATPGTPSFYSSGPGGEVRATLDGSGRVNVDINLRRRLPDLPSDHAWAVNEYGVERSARPDCPPLQIVMFLLGGKGHRVRIATHTKHRNLVVGGNKQLAGRRGKDGTRLEGRLEFFDVGGDPARLLPGLVGTTAPPREALQEILAALHRSAFYPDPTSGNHFAADAIIANPWAMAHVPIAASLGVPLVMSSVIPWSPTTAFPHPLAKLRSNAEHRLTSFLSYPLVDSALWSAHGRDVSTFAKNTLGVAAVKNDFGSAAIDMLKIPWVYGWSEGVLGRPEDWVDHIDVPGFFLPEDTPNADIGADELLFFLKEGKSPIYVDLDPSAFPNPRRFVEALCSVLEAAEIRAILRQGWEQYLGGDVKRSHTDLFVLHAEIPLSALLTRQRVAAVVHHGGQALQHGLPSLVIPFESEQRFWATTSVNAGGGPPPIPLEAVNAQNLSAALNQLISPHTIARAKQLGTRIGGEDGAQRGVDAFHRHLPLSTMRCDFDPSRVALWYYPDFNLKLSGAVAGVLAEEKKFDLRRLELLRTRDYDTVLDTSSPFAGGARMVLEAIIGGASDLAQVLSHGLRGTIYAFWPRYNEADGSISPNATSTSTSRSSSGQATPTARATSFKSGAAQAGRTIAHGLRDGARGLVTEPYKGAKHGGLGGFVGGSIRGLVGIATTPIATAVRATTQLVQGTSAEAYAAYRSTKPGVGEVLRAPREAASRDEARLVSPEERKAWLKQFGKYDSVQLGKDAWLGGKAKGKGKA</sequence>
<evidence type="ECO:0000256" key="2">
    <source>
        <dbReference type="SAM" id="MobiDB-lite"/>
    </source>
</evidence>
<dbReference type="Gene3D" id="3.40.50.2000">
    <property type="entry name" value="Glycogen Phosphorylase B"/>
    <property type="match status" value="2"/>
</dbReference>
<dbReference type="STRING" id="1890683.A0A427YK97"/>
<accession>A0A427YK97</accession>
<dbReference type="Proteomes" id="UP000279259">
    <property type="component" value="Unassembled WGS sequence"/>
</dbReference>
<evidence type="ECO:0000256" key="1">
    <source>
        <dbReference type="ARBA" id="ARBA00022679"/>
    </source>
</evidence>
<gene>
    <name evidence="3" type="ORF">EHS25_009823</name>
</gene>
<organism evidence="3 4">
    <name type="scientific">Saitozyma podzolica</name>
    <dbReference type="NCBI Taxonomy" id="1890683"/>
    <lineage>
        <taxon>Eukaryota</taxon>
        <taxon>Fungi</taxon>
        <taxon>Dikarya</taxon>
        <taxon>Basidiomycota</taxon>
        <taxon>Agaricomycotina</taxon>
        <taxon>Tremellomycetes</taxon>
        <taxon>Tremellales</taxon>
        <taxon>Trimorphomycetaceae</taxon>
        <taxon>Saitozyma</taxon>
    </lineage>
</organism>
<reference evidence="3 4" key="1">
    <citation type="submission" date="2018-11" db="EMBL/GenBank/DDBJ databases">
        <title>Genome sequence of Saitozyma podzolica DSM 27192.</title>
        <authorList>
            <person name="Aliyu H."/>
            <person name="Gorte O."/>
            <person name="Ochsenreither K."/>
        </authorList>
    </citation>
    <scope>NUCLEOTIDE SEQUENCE [LARGE SCALE GENOMIC DNA]</scope>
    <source>
        <strain evidence="3 4">DSM 27192</strain>
    </source>
</reference>
<comment type="caution">
    <text evidence="3">The sequence shown here is derived from an EMBL/GenBank/DDBJ whole genome shotgun (WGS) entry which is preliminary data.</text>
</comment>
<feature type="compositionally biased region" description="Low complexity" evidence="2">
    <location>
        <begin position="644"/>
        <end position="653"/>
    </location>
</feature>
<protein>
    <recommendedName>
        <fullName evidence="5">Glycosyltransferase family 28 N-terminal domain-containing protein</fullName>
    </recommendedName>
</protein>
<name>A0A427YK97_9TREE</name>
<proteinExistence type="predicted"/>
<dbReference type="OrthoDB" id="5835829at2759"/>
<keyword evidence="4" id="KW-1185">Reference proteome</keyword>
<feature type="region of interest" description="Disordered" evidence="2">
    <location>
        <begin position="1"/>
        <end position="76"/>
    </location>
</feature>
<feature type="compositionally biased region" description="Basic and acidic residues" evidence="2">
    <location>
        <begin position="10"/>
        <end position="21"/>
    </location>
</feature>
<dbReference type="EMBL" id="RSCD01000008">
    <property type="protein sequence ID" value="RSH91524.1"/>
    <property type="molecule type" value="Genomic_DNA"/>
</dbReference>
<dbReference type="PANTHER" id="PTHR48050">
    <property type="entry name" value="STEROL 3-BETA-GLUCOSYLTRANSFERASE"/>
    <property type="match status" value="1"/>
</dbReference>
<feature type="region of interest" description="Disordered" evidence="2">
    <location>
        <begin position="639"/>
        <end position="670"/>
    </location>
</feature>
<dbReference type="AlphaFoldDB" id="A0A427YK97"/>
<dbReference type="InterPro" id="IPR050426">
    <property type="entry name" value="Glycosyltransferase_28"/>
</dbReference>
<dbReference type="GO" id="GO:0008194">
    <property type="term" value="F:UDP-glycosyltransferase activity"/>
    <property type="evidence" value="ECO:0007669"/>
    <property type="project" value="InterPro"/>
</dbReference>
<dbReference type="PANTHER" id="PTHR48050:SF13">
    <property type="entry name" value="STEROL 3-BETA-GLUCOSYLTRANSFERASE UGT80A2"/>
    <property type="match status" value="1"/>
</dbReference>
<evidence type="ECO:0008006" key="5">
    <source>
        <dbReference type="Google" id="ProtNLM"/>
    </source>
</evidence>
<evidence type="ECO:0000313" key="4">
    <source>
        <dbReference type="Proteomes" id="UP000279259"/>
    </source>
</evidence>